<evidence type="ECO:0000256" key="1">
    <source>
        <dbReference type="SAM" id="Phobius"/>
    </source>
</evidence>
<gene>
    <name evidence="3" type="primary">LOC101507593</name>
</gene>
<protein>
    <submittedName>
        <fullName evidence="3">Uncharacterized protein LOC101507593</fullName>
    </submittedName>
</protein>
<dbReference type="PaxDb" id="3827-XP_004516609.1"/>
<keyword evidence="1" id="KW-0812">Transmembrane</keyword>
<proteinExistence type="predicted"/>
<dbReference type="KEGG" id="cam:101507593"/>
<dbReference type="AlphaFoldDB" id="A0A1S3DW67"/>
<dbReference type="Proteomes" id="UP000087171">
    <property type="component" value="Unplaced"/>
</dbReference>
<keyword evidence="1" id="KW-0472">Membrane</keyword>
<reference evidence="3" key="1">
    <citation type="submission" date="2025-08" db="UniProtKB">
        <authorList>
            <consortium name="RefSeq"/>
        </authorList>
    </citation>
    <scope>IDENTIFICATION</scope>
    <source>
        <tissue evidence="3">Etiolated seedlings</tissue>
    </source>
</reference>
<evidence type="ECO:0000313" key="3">
    <source>
        <dbReference type="RefSeq" id="XP_012567695.1"/>
    </source>
</evidence>
<feature type="transmembrane region" description="Helical" evidence="1">
    <location>
        <begin position="20"/>
        <end position="46"/>
    </location>
</feature>
<name>A0A1S3DW67_CICAR</name>
<dbReference type="GeneID" id="101507593"/>
<dbReference type="RefSeq" id="XP_012567695.1">
    <property type="nucleotide sequence ID" value="XM_012712241.1"/>
</dbReference>
<evidence type="ECO:0000313" key="2">
    <source>
        <dbReference type="Proteomes" id="UP000087171"/>
    </source>
</evidence>
<keyword evidence="2" id="KW-1185">Reference proteome</keyword>
<keyword evidence="1" id="KW-1133">Transmembrane helix</keyword>
<sequence>MVQVEMVQVQMFRHDQIGLISVLCFKMVFKVSLVVFSLVVANLSFATKPDEYWKNMMKGQAMPEAIKGLIQDLLGKIDPLYVVGKDRFIRDFDIKPIVILYDTHVMSLNHNHMS</sequence>
<dbReference type="InterPro" id="IPR024489">
    <property type="entry name" value="Organ_specific_prot"/>
</dbReference>
<organism evidence="2 3">
    <name type="scientific">Cicer arietinum</name>
    <name type="common">Chickpea</name>
    <name type="synonym">Garbanzo</name>
    <dbReference type="NCBI Taxonomy" id="3827"/>
    <lineage>
        <taxon>Eukaryota</taxon>
        <taxon>Viridiplantae</taxon>
        <taxon>Streptophyta</taxon>
        <taxon>Embryophyta</taxon>
        <taxon>Tracheophyta</taxon>
        <taxon>Spermatophyta</taxon>
        <taxon>Magnoliopsida</taxon>
        <taxon>eudicotyledons</taxon>
        <taxon>Gunneridae</taxon>
        <taxon>Pentapetalae</taxon>
        <taxon>rosids</taxon>
        <taxon>fabids</taxon>
        <taxon>Fabales</taxon>
        <taxon>Fabaceae</taxon>
        <taxon>Papilionoideae</taxon>
        <taxon>50 kb inversion clade</taxon>
        <taxon>NPAAA clade</taxon>
        <taxon>Hologalegina</taxon>
        <taxon>IRL clade</taxon>
        <taxon>Cicereae</taxon>
        <taxon>Cicer</taxon>
    </lineage>
</organism>
<accession>A0A1S3DW67</accession>
<dbReference type="Pfam" id="PF10950">
    <property type="entry name" value="Organ_specific"/>
    <property type="match status" value="1"/>
</dbReference>
<dbReference type="OrthoDB" id="1734141at2759"/>